<organism evidence="3 4">
    <name type="scientific">Durusdinium trenchii</name>
    <dbReference type="NCBI Taxonomy" id="1381693"/>
    <lineage>
        <taxon>Eukaryota</taxon>
        <taxon>Sar</taxon>
        <taxon>Alveolata</taxon>
        <taxon>Dinophyceae</taxon>
        <taxon>Suessiales</taxon>
        <taxon>Symbiodiniaceae</taxon>
        <taxon>Durusdinium</taxon>
    </lineage>
</organism>
<evidence type="ECO:0000313" key="4">
    <source>
        <dbReference type="Proteomes" id="UP001642464"/>
    </source>
</evidence>
<evidence type="ECO:0000259" key="2">
    <source>
        <dbReference type="Pfam" id="PF22622"/>
    </source>
</evidence>
<evidence type="ECO:0008006" key="5">
    <source>
        <dbReference type="Google" id="ProtNLM"/>
    </source>
</evidence>
<dbReference type="InterPro" id="IPR029069">
    <property type="entry name" value="HotDog_dom_sf"/>
</dbReference>
<gene>
    <name evidence="3" type="ORF">SCF082_LOCUS19893</name>
</gene>
<dbReference type="Pfam" id="PF01575">
    <property type="entry name" value="MaoC_dehydratas"/>
    <property type="match status" value="1"/>
</dbReference>
<feature type="domain" description="Peroxisomal multifunctional enzyme type 2-like N-terminal" evidence="2">
    <location>
        <begin position="22"/>
        <end position="155"/>
    </location>
</feature>
<keyword evidence="4" id="KW-1185">Reference proteome</keyword>
<dbReference type="PANTHER" id="PTHR13078:SF56">
    <property type="entry name" value="PEROXISOMAL MULTIFUNCTIONAL ENZYME TYPE 2"/>
    <property type="match status" value="1"/>
</dbReference>
<comment type="caution">
    <text evidence="3">The sequence shown here is derived from an EMBL/GenBank/DDBJ whole genome shotgun (WGS) entry which is preliminary data.</text>
</comment>
<evidence type="ECO:0000313" key="3">
    <source>
        <dbReference type="EMBL" id="CAK9032025.1"/>
    </source>
</evidence>
<accession>A0ABP0KYZ2</accession>
<dbReference type="CDD" id="cd03448">
    <property type="entry name" value="HDE_HSD"/>
    <property type="match status" value="1"/>
</dbReference>
<proteinExistence type="predicted"/>
<dbReference type="Pfam" id="PF22622">
    <property type="entry name" value="MFE-2_hydrat-2_N"/>
    <property type="match status" value="1"/>
</dbReference>
<dbReference type="Gene3D" id="3.10.129.10">
    <property type="entry name" value="Hotdog Thioesterase"/>
    <property type="match status" value="2"/>
</dbReference>
<dbReference type="PANTHER" id="PTHR13078">
    <property type="entry name" value="PEROXISOMAL MULTIFUNCTIONAL ENZYME TYPE 2-RELATED"/>
    <property type="match status" value="1"/>
</dbReference>
<protein>
    <recommendedName>
        <fullName evidence="5">MaoC-like domain-containing protein</fullName>
    </recommendedName>
</protein>
<name>A0ABP0KYZ2_9DINO</name>
<dbReference type="InterPro" id="IPR002539">
    <property type="entry name" value="MaoC-like_dom"/>
</dbReference>
<feature type="domain" description="MaoC-like" evidence="1">
    <location>
        <begin position="172"/>
        <end position="285"/>
    </location>
</feature>
<dbReference type="InterPro" id="IPR054357">
    <property type="entry name" value="MFE-2_N"/>
</dbReference>
<evidence type="ECO:0000259" key="1">
    <source>
        <dbReference type="Pfam" id="PF01575"/>
    </source>
</evidence>
<sequence length="299" mass="32506">MGDDKLVETEEYLNKWSEQKVSYNKRDLLTYAVGIGCDELNYVYEHDADFAAFPTYPIVLTFKGTDQDVVDFPSEAMSEGPSMPPLPGIKVGLDGERYIEKIAPLDVDGGELTVKSRIIGVHARGSGASVEKEELIMDSNGKVIYKIISGAFLVGAKGFKDSGITNSEKVDIPKRAPDSVLEMPTTKNQAQIYRLSGDYNPLHVDPGFATMSGFKEPILHGLCSLGITAHAVIKQYCDGQASGFKAIKGRFAKPVFPGDTLVVEMWKEGDKIIVQSKSKASGDVCINNAYILLNTGAKL</sequence>
<dbReference type="SUPFAM" id="SSF54637">
    <property type="entry name" value="Thioesterase/thiol ester dehydrase-isomerase"/>
    <property type="match status" value="2"/>
</dbReference>
<reference evidence="3 4" key="1">
    <citation type="submission" date="2024-02" db="EMBL/GenBank/DDBJ databases">
        <authorList>
            <person name="Chen Y."/>
            <person name="Shah S."/>
            <person name="Dougan E. K."/>
            <person name="Thang M."/>
            <person name="Chan C."/>
        </authorList>
    </citation>
    <scope>NUCLEOTIDE SEQUENCE [LARGE SCALE GENOMIC DNA]</scope>
</reference>
<dbReference type="EMBL" id="CAXAMM010013720">
    <property type="protein sequence ID" value="CAK9032025.1"/>
    <property type="molecule type" value="Genomic_DNA"/>
</dbReference>
<dbReference type="Proteomes" id="UP001642464">
    <property type="component" value="Unassembled WGS sequence"/>
</dbReference>